<dbReference type="Pfam" id="PF02604">
    <property type="entry name" value="PhdYeFM_antitox"/>
    <property type="match status" value="1"/>
</dbReference>
<evidence type="ECO:0000256" key="2">
    <source>
        <dbReference type="RuleBase" id="RU362080"/>
    </source>
</evidence>
<dbReference type="InterPro" id="IPR036165">
    <property type="entry name" value="YefM-like_sf"/>
</dbReference>
<reference evidence="3" key="1">
    <citation type="submission" date="2021-04" db="EMBL/GenBank/DDBJ databases">
        <title>Genome based classification of Actinospica acidithermotolerans sp. nov., an actinobacterium isolated from an Indonesian hot spring.</title>
        <authorList>
            <person name="Kusuma A.B."/>
            <person name="Putra K.E."/>
            <person name="Nafisah S."/>
            <person name="Loh J."/>
            <person name="Nouioui I."/>
            <person name="Goodfellow M."/>
        </authorList>
    </citation>
    <scope>NUCLEOTIDE SEQUENCE</scope>
    <source>
        <strain evidence="3">CSCA 57</strain>
    </source>
</reference>
<sequence>MTTTIPVRELNQNTSAVLARVQTGEELLISVSGKPVARLVPLDRTDNYLLDLVREGRAVEATDTSPFTMPPVIGDPTVNTAELYAQQRDEDERW</sequence>
<dbReference type="InterPro" id="IPR051416">
    <property type="entry name" value="phD-YefM_TA_antitoxins"/>
</dbReference>
<dbReference type="Proteomes" id="UP000675781">
    <property type="component" value="Unassembled WGS sequence"/>
</dbReference>
<keyword evidence="4" id="KW-1185">Reference proteome</keyword>
<comment type="caution">
    <text evidence="3">The sequence shown here is derived from an EMBL/GenBank/DDBJ whole genome shotgun (WGS) entry which is preliminary data.</text>
</comment>
<gene>
    <name evidence="3" type="ORF">KDL01_33295</name>
</gene>
<comment type="function">
    <text evidence="2">Antitoxin component of a type II toxin-antitoxin (TA) system.</text>
</comment>
<dbReference type="NCBIfam" id="TIGR01552">
    <property type="entry name" value="phd_fam"/>
    <property type="match status" value="1"/>
</dbReference>
<proteinExistence type="inferred from homology"/>
<dbReference type="EMBL" id="JAGSOG010000266">
    <property type="protein sequence ID" value="MBR7838196.1"/>
    <property type="molecule type" value="Genomic_DNA"/>
</dbReference>
<dbReference type="InterPro" id="IPR006442">
    <property type="entry name" value="Antitoxin_Phd/YefM"/>
</dbReference>
<protein>
    <recommendedName>
        <fullName evidence="2">Antitoxin</fullName>
    </recommendedName>
</protein>
<dbReference type="SUPFAM" id="SSF143120">
    <property type="entry name" value="YefM-like"/>
    <property type="match status" value="1"/>
</dbReference>
<comment type="similarity">
    <text evidence="1 2">Belongs to the phD/YefM antitoxin family.</text>
</comment>
<name>A0A941IW10_9ACTN</name>
<dbReference type="GO" id="GO:0097351">
    <property type="term" value="F:toxin sequestering activity"/>
    <property type="evidence" value="ECO:0007669"/>
    <property type="project" value="TreeGrafter"/>
</dbReference>
<evidence type="ECO:0000256" key="1">
    <source>
        <dbReference type="ARBA" id="ARBA00009981"/>
    </source>
</evidence>
<dbReference type="AlphaFoldDB" id="A0A941IW10"/>
<accession>A0A941IW10</accession>
<dbReference type="RefSeq" id="WP_212532657.1">
    <property type="nucleotide sequence ID" value="NZ_JAGSOG010000266.1"/>
</dbReference>
<organism evidence="3 4">
    <name type="scientific">Actinospica durhamensis</name>
    <dbReference type="NCBI Taxonomy" id="1508375"/>
    <lineage>
        <taxon>Bacteria</taxon>
        <taxon>Bacillati</taxon>
        <taxon>Actinomycetota</taxon>
        <taxon>Actinomycetes</taxon>
        <taxon>Catenulisporales</taxon>
        <taxon>Actinospicaceae</taxon>
        <taxon>Actinospica</taxon>
    </lineage>
</organism>
<dbReference type="Gene3D" id="3.40.1620.10">
    <property type="entry name" value="YefM-like domain"/>
    <property type="match status" value="1"/>
</dbReference>
<dbReference type="PANTHER" id="PTHR35377:SF5">
    <property type="entry name" value="ANTITOXIN VAPB46"/>
    <property type="match status" value="1"/>
</dbReference>
<evidence type="ECO:0000313" key="3">
    <source>
        <dbReference type="EMBL" id="MBR7838196.1"/>
    </source>
</evidence>
<evidence type="ECO:0000313" key="4">
    <source>
        <dbReference type="Proteomes" id="UP000675781"/>
    </source>
</evidence>
<dbReference type="PANTHER" id="PTHR35377">
    <property type="entry name" value="ANTITOXIN VAPB49-RELATED-RELATED"/>
    <property type="match status" value="1"/>
</dbReference>